<keyword evidence="1" id="KW-0812">Transmembrane</keyword>
<keyword evidence="1" id="KW-1133">Transmembrane helix</keyword>
<gene>
    <name evidence="2" type="ORF">DFH07DRAFT_501911</name>
</gene>
<dbReference type="EMBL" id="JARJLG010000067">
    <property type="protein sequence ID" value="KAJ7754352.1"/>
    <property type="molecule type" value="Genomic_DNA"/>
</dbReference>
<name>A0AAD7NBY5_9AGAR</name>
<keyword evidence="3" id="KW-1185">Reference proteome</keyword>
<accession>A0AAD7NBY5</accession>
<proteinExistence type="predicted"/>
<protein>
    <submittedName>
        <fullName evidence="2">Uncharacterized protein</fullName>
    </submittedName>
</protein>
<sequence>MSVICWAEKTQVRTYCHQGCAFADATVVLFSFSSNLSLVLESARPSQVVSRSTTRVFISSPFRVYASPVSWTTAHTSFLDDVDCCWPRCTHSPPARVVTSSRGTPAVSPRGGFYSPYRTSPPQDDCLILMIVFRRRDSFCNVILFSSKLLFCLSATFYCVDCPQSLIRNIL</sequence>
<evidence type="ECO:0000313" key="3">
    <source>
        <dbReference type="Proteomes" id="UP001215280"/>
    </source>
</evidence>
<feature type="transmembrane region" description="Helical" evidence="1">
    <location>
        <begin position="139"/>
        <end position="158"/>
    </location>
</feature>
<dbReference type="AlphaFoldDB" id="A0AAD7NBY5"/>
<dbReference type="Proteomes" id="UP001215280">
    <property type="component" value="Unassembled WGS sequence"/>
</dbReference>
<comment type="caution">
    <text evidence="2">The sequence shown here is derived from an EMBL/GenBank/DDBJ whole genome shotgun (WGS) entry which is preliminary data.</text>
</comment>
<evidence type="ECO:0000256" key="1">
    <source>
        <dbReference type="SAM" id="Phobius"/>
    </source>
</evidence>
<reference evidence="2" key="1">
    <citation type="submission" date="2023-03" db="EMBL/GenBank/DDBJ databases">
        <title>Massive genome expansion in bonnet fungi (Mycena s.s.) driven by repeated elements and novel gene families across ecological guilds.</title>
        <authorList>
            <consortium name="Lawrence Berkeley National Laboratory"/>
            <person name="Harder C.B."/>
            <person name="Miyauchi S."/>
            <person name="Viragh M."/>
            <person name="Kuo A."/>
            <person name="Thoen E."/>
            <person name="Andreopoulos B."/>
            <person name="Lu D."/>
            <person name="Skrede I."/>
            <person name="Drula E."/>
            <person name="Henrissat B."/>
            <person name="Morin E."/>
            <person name="Kohler A."/>
            <person name="Barry K."/>
            <person name="LaButti K."/>
            <person name="Morin E."/>
            <person name="Salamov A."/>
            <person name="Lipzen A."/>
            <person name="Mereny Z."/>
            <person name="Hegedus B."/>
            <person name="Baldrian P."/>
            <person name="Stursova M."/>
            <person name="Weitz H."/>
            <person name="Taylor A."/>
            <person name="Grigoriev I.V."/>
            <person name="Nagy L.G."/>
            <person name="Martin F."/>
            <person name="Kauserud H."/>
        </authorList>
    </citation>
    <scope>NUCLEOTIDE SEQUENCE</scope>
    <source>
        <strain evidence="2">CBHHK188m</strain>
    </source>
</reference>
<evidence type="ECO:0000313" key="2">
    <source>
        <dbReference type="EMBL" id="KAJ7754352.1"/>
    </source>
</evidence>
<organism evidence="2 3">
    <name type="scientific">Mycena maculata</name>
    <dbReference type="NCBI Taxonomy" id="230809"/>
    <lineage>
        <taxon>Eukaryota</taxon>
        <taxon>Fungi</taxon>
        <taxon>Dikarya</taxon>
        <taxon>Basidiomycota</taxon>
        <taxon>Agaricomycotina</taxon>
        <taxon>Agaricomycetes</taxon>
        <taxon>Agaricomycetidae</taxon>
        <taxon>Agaricales</taxon>
        <taxon>Marasmiineae</taxon>
        <taxon>Mycenaceae</taxon>
        <taxon>Mycena</taxon>
    </lineage>
</organism>
<keyword evidence="1" id="KW-0472">Membrane</keyword>